<dbReference type="Proteomes" id="UP000308652">
    <property type="component" value="Unassembled WGS sequence"/>
</dbReference>
<dbReference type="EMBL" id="ML213619">
    <property type="protein sequence ID" value="TFK35728.1"/>
    <property type="molecule type" value="Genomic_DNA"/>
</dbReference>
<proteinExistence type="predicted"/>
<reference evidence="1 2" key="1">
    <citation type="journal article" date="2019" name="Nat. Ecol. Evol.">
        <title>Megaphylogeny resolves global patterns of mushroom evolution.</title>
        <authorList>
            <person name="Varga T."/>
            <person name="Krizsan K."/>
            <person name="Foldi C."/>
            <person name="Dima B."/>
            <person name="Sanchez-Garcia M."/>
            <person name="Sanchez-Ramirez S."/>
            <person name="Szollosi G.J."/>
            <person name="Szarkandi J.G."/>
            <person name="Papp V."/>
            <person name="Albert L."/>
            <person name="Andreopoulos W."/>
            <person name="Angelini C."/>
            <person name="Antonin V."/>
            <person name="Barry K.W."/>
            <person name="Bougher N.L."/>
            <person name="Buchanan P."/>
            <person name="Buyck B."/>
            <person name="Bense V."/>
            <person name="Catcheside P."/>
            <person name="Chovatia M."/>
            <person name="Cooper J."/>
            <person name="Damon W."/>
            <person name="Desjardin D."/>
            <person name="Finy P."/>
            <person name="Geml J."/>
            <person name="Haridas S."/>
            <person name="Hughes K."/>
            <person name="Justo A."/>
            <person name="Karasinski D."/>
            <person name="Kautmanova I."/>
            <person name="Kiss B."/>
            <person name="Kocsube S."/>
            <person name="Kotiranta H."/>
            <person name="LaButti K.M."/>
            <person name="Lechner B.E."/>
            <person name="Liimatainen K."/>
            <person name="Lipzen A."/>
            <person name="Lukacs Z."/>
            <person name="Mihaltcheva S."/>
            <person name="Morgado L.N."/>
            <person name="Niskanen T."/>
            <person name="Noordeloos M.E."/>
            <person name="Ohm R.A."/>
            <person name="Ortiz-Santana B."/>
            <person name="Ovrebo C."/>
            <person name="Racz N."/>
            <person name="Riley R."/>
            <person name="Savchenko A."/>
            <person name="Shiryaev A."/>
            <person name="Soop K."/>
            <person name="Spirin V."/>
            <person name="Szebenyi C."/>
            <person name="Tomsovsky M."/>
            <person name="Tulloss R.E."/>
            <person name="Uehling J."/>
            <person name="Grigoriev I.V."/>
            <person name="Vagvolgyi C."/>
            <person name="Papp T."/>
            <person name="Martin F.M."/>
            <person name="Miettinen O."/>
            <person name="Hibbett D.S."/>
            <person name="Nagy L.G."/>
        </authorList>
    </citation>
    <scope>NUCLEOTIDE SEQUENCE [LARGE SCALE GENOMIC DNA]</scope>
    <source>
        <strain evidence="1 2">CBS 166.37</strain>
    </source>
</reference>
<accession>A0A5C3LUU3</accession>
<keyword evidence="2" id="KW-1185">Reference proteome</keyword>
<evidence type="ECO:0000313" key="2">
    <source>
        <dbReference type="Proteomes" id="UP000308652"/>
    </source>
</evidence>
<organism evidence="1 2">
    <name type="scientific">Crucibulum laeve</name>
    <dbReference type="NCBI Taxonomy" id="68775"/>
    <lineage>
        <taxon>Eukaryota</taxon>
        <taxon>Fungi</taxon>
        <taxon>Dikarya</taxon>
        <taxon>Basidiomycota</taxon>
        <taxon>Agaricomycotina</taxon>
        <taxon>Agaricomycetes</taxon>
        <taxon>Agaricomycetidae</taxon>
        <taxon>Agaricales</taxon>
        <taxon>Agaricineae</taxon>
        <taxon>Nidulariaceae</taxon>
        <taxon>Crucibulum</taxon>
    </lineage>
</organism>
<evidence type="ECO:0000313" key="1">
    <source>
        <dbReference type="EMBL" id="TFK35728.1"/>
    </source>
</evidence>
<protein>
    <submittedName>
        <fullName evidence="1">Uncharacterized protein</fullName>
    </submittedName>
</protein>
<gene>
    <name evidence="1" type="ORF">BDQ12DRAFT_668354</name>
</gene>
<name>A0A5C3LUU3_9AGAR</name>
<sequence>MYFYVSAWQSIIHSEPDERLVLEDESLAMIRTQALTILQPWVHTSPVPVNTVAPKSRGFEHQSWSLEYMGGMCHCHSSGSEGLTVNRRWGAQPFEEDGQYSLDSPLTVSDHTPHAIEELSYTSATACKFLVVLRGTGSVGDGEWRQLHRMETG</sequence>
<dbReference type="AlphaFoldDB" id="A0A5C3LUU3"/>